<name>A0AAP0DHC2_9ASTR</name>
<protein>
    <recommendedName>
        <fullName evidence="5">Coiled-coil domain-containing protein SCD2</fullName>
    </recommendedName>
</protein>
<feature type="coiled-coil region" evidence="1">
    <location>
        <begin position="374"/>
        <end position="401"/>
    </location>
</feature>
<feature type="region of interest" description="Disordered" evidence="2">
    <location>
        <begin position="1"/>
        <end position="101"/>
    </location>
</feature>
<evidence type="ECO:0000256" key="2">
    <source>
        <dbReference type="SAM" id="MobiDB-lite"/>
    </source>
</evidence>
<comment type="caution">
    <text evidence="3">The sequence shown here is derived from an EMBL/GenBank/DDBJ whole genome shotgun (WGS) entry which is preliminary data.</text>
</comment>
<evidence type="ECO:0000313" key="3">
    <source>
        <dbReference type="EMBL" id="KAK9074959.1"/>
    </source>
</evidence>
<dbReference type="PANTHER" id="PTHR31762:SF10">
    <property type="entry name" value="FAS-BINDING FACTOR-LIKE PROTEIN"/>
    <property type="match status" value="1"/>
</dbReference>
<sequence>MDRGMKPVYVKEKSANSGDGSDGQSSPPAVSSRGAASPMTTIHRRHSRSGSIVKRSQNTKEAARRLARMMSHQLTNDSEEEDEFLSDYNPATATSGGRSQIRPRSPVVCYVYIVRYLPETAHTATEHQSAPRATSSTGRSPFDQIQTSSSLPSSASKITMEHVQPTSGRANLSPQRVRPMEQPSSARAALAGRPGSLMKPVIMVPPSVALSLRPSSLIGEGDNNQTNNLKNKRFSLDLGALAFRESSYQQSASSSVSASASTSAMQDEIDMLQEENESLLEKLRIAEERCKEAEVRTRQLEKQVAHLGEGVSLEAKFLNRQEFVFQKEAALQQREAALKSAEAQTAAHNTAIRGELIDALRVEAEIIIDILLLDKNARNEAESAMEQLHETEHEVKSLKTMTQRMVLTHEEMEEVVIKRCWLARYWSLCVQHGIHPEIASSRYEYWSSFAPLPVEIVIAAGQKAKHENLMVNNDNQERKKVPKDASEISGEGSVESMLLVDRGLREMTLLKIEDALALAMARQRWANRLDEAKLPIKGQHTWDSYELSKQESEDVLFKQAWLLYFWRRVKIHGLEPDIVDERLQFWINQGHPPTSHDAVNVERGLIELRKLAIEAQLWQASRKLVDPDSEHKWKMHTNF</sequence>
<evidence type="ECO:0008006" key="5">
    <source>
        <dbReference type="Google" id="ProtNLM"/>
    </source>
</evidence>
<feature type="region of interest" description="Disordered" evidence="2">
    <location>
        <begin position="123"/>
        <end position="189"/>
    </location>
</feature>
<organism evidence="3 4">
    <name type="scientific">Deinandra increscens subsp. villosa</name>
    <dbReference type="NCBI Taxonomy" id="3103831"/>
    <lineage>
        <taxon>Eukaryota</taxon>
        <taxon>Viridiplantae</taxon>
        <taxon>Streptophyta</taxon>
        <taxon>Embryophyta</taxon>
        <taxon>Tracheophyta</taxon>
        <taxon>Spermatophyta</taxon>
        <taxon>Magnoliopsida</taxon>
        <taxon>eudicotyledons</taxon>
        <taxon>Gunneridae</taxon>
        <taxon>Pentapetalae</taxon>
        <taxon>asterids</taxon>
        <taxon>campanulids</taxon>
        <taxon>Asterales</taxon>
        <taxon>Asteraceae</taxon>
        <taxon>Asteroideae</taxon>
        <taxon>Heliantheae alliance</taxon>
        <taxon>Madieae</taxon>
        <taxon>Madiinae</taxon>
        <taxon>Deinandra</taxon>
    </lineage>
</organism>
<feature type="compositionally biased region" description="Polar residues" evidence="2">
    <location>
        <begin position="164"/>
        <end position="174"/>
    </location>
</feature>
<evidence type="ECO:0000256" key="1">
    <source>
        <dbReference type="SAM" id="Coils"/>
    </source>
</evidence>
<keyword evidence="4" id="KW-1185">Reference proteome</keyword>
<gene>
    <name evidence="3" type="ORF">SSX86_003278</name>
</gene>
<dbReference type="AlphaFoldDB" id="A0AAP0DHC2"/>
<dbReference type="PANTHER" id="PTHR31762">
    <property type="entry name" value="FAS-BINDING FACTOR-LIKE PROTEIN"/>
    <property type="match status" value="1"/>
</dbReference>
<keyword evidence="1" id="KW-0175">Coiled coil</keyword>
<dbReference type="GO" id="GO:0000911">
    <property type="term" value="P:cytokinesis by cell plate formation"/>
    <property type="evidence" value="ECO:0007669"/>
    <property type="project" value="InterPro"/>
</dbReference>
<reference evidence="3 4" key="1">
    <citation type="submission" date="2024-04" db="EMBL/GenBank/DDBJ databases">
        <title>The reference genome of an endangered Asteraceae, Deinandra increscens subsp. villosa, native to the Central Coast of California.</title>
        <authorList>
            <person name="Guilliams M."/>
            <person name="Hasenstab-Lehman K."/>
            <person name="Meyer R."/>
            <person name="Mcevoy S."/>
        </authorList>
    </citation>
    <scope>NUCLEOTIDE SEQUENCE [LARGE SCALE GENOMIC DNA]</scope>
    <source>
        <tissue evidence="3">Leaf</tissue>
    </source>
</reference>
<feature type="compositionally biased region" description="Polar residues" evidence="2">
    <location>
        <begin position="123"/>
        <end position="157"/>
    </location>
</feature>
<dbReference type="EMBL" id="JBCNJP010000007">
    <property type="protein sequence ID" value="KAK9074959.1"/>
    <property type="molecule type" value="Genomic_DNA"/>
</dbReference>
<feature type="compositionally biased region" description="Polar residues" evidence="2">
    <location>
        <begin position="89"/>
        <end position="98"/>
    </location>
</feature>
<feature type="coiled-coil region" evidence="1">
    <location>
        <begin position="262"/>
        <end position="303"/>
    </location>
</feature>
<proteinExistence type="predicted"/>
<evidence type="ECO:0000313" key="4">
    <source>
        <dbReference type="Proteomes" id="UP001408789"/>
    </source>
</evidence>
<feature type="compositionally biased region" description="Basic and acidic residues" evidence="2">
    <location>
        <begin position="1"/>
        <end position="14"/>
    </location>
</feature>
<feature type="compositionally biased region" description="Low complexity" evidence="2">
    <location>
        <begin position="17"/>
        <end position="26"/>
    </location>
</feature>
<dbReference type="InterPro" id="IPR040321">
    <property type="entry name" value="SCD2-like"/>
</dbReference>
<accession>A0AAP0DHC2</accession>
<dbReference type="Proteomes" id="UP001408789">
    <property type="component" value="Unassembled WGS sequence"/>
</dbReference>